<feature type="region of interest" description="Disordered" evidence="1">
    <location>
        <begin position="324"/>
        <end position="375"/>
    </location>
</feature>
<dbReference type="Proteomes" id="UP000467841">
    <property type="component" value="Unassembled WGS sequence"/>
</dbReference>
<feature type="compositionally biased region" description="Basic and acidic residues" evidence="1">
    <location>
        <begin position="264"/>
        <end position="275"/>
    </location>
</feature>
<feature type="compositionally biased region" description="Basic residues" evidence="1">
    <location>
        <begin position="359"/>
        <end position="368"/>
    </location>
</feature>
<proteinExistence type="predicted"/>
<evidence type="ECO:0000313" key="4">
    <source>
        <dbReference type="Proteomes" id="UP000467841"/>
    </source>
</evidence>
<accession>A0A6D2HXW3</accession>
<feature type="region of interest" description="Disordered" evidence="1">
    <location>
        <begin position="264"/>
        <end position="292"/>
    </location>
</feature>
<protein>
    <recommendedName>
        <fullName evidence="2">Arabidopsis retrotransposon Orf1 C-terminal domain-containing protein</fullName>
    </recommendedName>
</protein>
<evidence type="ECO:0000259" key="2">
    <source>
        <dbReference type="Pfam" id="PF03078"/>
    </source>
</evidence>
<feature type="compositionally biased region" description="Polar residues" evidence="1">
    <location>
        <begin position="340"/>
        <end position="350"/>
    </location>
</feature>
<name>A0A6D2HXW3_9BRAS</name>
<evidence type="ECO:0000313" key="3">
    <source>
        <dbReference type="EMBL" id="CAA7018044.1"/>
    </source>
</evidence>
<dbReference type="InterPro" id="IPR004312">
    <property type="entry name" value="ATHILA_Orf1_C"/>
</dbReference>
<keyword evidence="4" id="KW-1185">Reference proteome</keyword>
<dbReference type="EMBL" id="CACVBM020000344">
    <property type="protein sequence ID" value="CAA7018044.1"/>
    <property type="molecule type" value="Genomic_DNA"/>
</dbReference>
<evidence type="ECO:0000256" key="1">
    <source>
        <dbReference type="SAM" id="MobiDB-lite"/>
    </source>
</evidence>
<gene>
    <name evidence="3" type="ORF">MERR_LOCUS5279</name>
</gene>
<reference evidence="3" key="1">
    <citation type="submission" date="2020-01" db="EMBL/GenBank/DDBJ databases">
        <authorList>
            <person name="Mishra B."/>
        </authorList>
    </citation>
    <scope>NUCLEOTIDE SEQUENCE [LARGE SCALE GENOMIC DNA]</scope>
</reference>
<dbReference type="OrthoDB" id="10517735at2759"/>
<dbReference type="Pfam" id="PF03078">
    <property type="entry name" value="ATHILA"/>
    <property type="match status" value="1"/>
</dbReference>
<feature type="compositionally biased region" description="Basic and acidic residues" evidence="1">
    <location>
        <begin position="180"/>
        <end position="195"/>
    </location>
</feature>
<feature type="domain" description="Arabidopsis retrotransposon Orf1 C-terminal" evidence="2">
    <location>
        <begin position="8"/>
        <end position="259"/>
    </location>
</feature>
<comment type="caution">
    <text evidence="3">The sequence shown here is derived from an EMBL/GenBank/DDBJ whole genome shotgun (WGS) entry which is preliminary data.</text>
</comment>
<organism evidence="3 4">
    <name type="scientific">Microthlaspi erraticum</name>
    <dbReference type="NCBI Taxonomy" id="1685480"/>
    <lineage>
        <taxon>Eukaryota</taxon>
        <taxon>Viridiplantae</taxon>
        <taxon>Streptophyta</taxon>
        <taxon>Embryophyta</taxon>
        <taxon>Tracheophyta</taxon>
        <taxon>Spermatophyta</taxon>
        <taxon>Magnoliopsida</taxon>
        <taxon>eudicotyledons</taxon>
        <taxon>Gunneridae</taxon>
        <taxon>Pentapetalae</taxon>
        <taxon>rosids</taxon>
        <taxon>malvids</taxon>
        <taxon>Brassicales</taxon>
        <taxon>Brassicaceae</taxon>
        <taxon>Coluteocarpeae</taxon>
        <taxon>Microthlaspi</taxon>
    </lineage>
</organism>
<feature type="region of interest" description="Disordered" evidence="1">
    <location>
        <begin position="175"/>
        <end position="195"/>
    </location>
</feature>
<sequence length="375" mass="42607">MCTKPLPTTFFARKTTGAINEGEVKLLDMGIKPFISRTRDGKKIRGDRAHARNLMPLLDQLLSYSTTAYSTRQQQGRRLSVGGIITPILCAAGVQLNKKKATPAGWMDIKFCKTNLLIDQKEVNGRYQFKFTHPTAGPSKLLLPNPELTTVIRGENIDFRPPVYTLFGHEDALREEEPELDRVEDRAETRAEDRAQLEEDLGEPECYYFEECEAPRMNLSVVAAHKRIGLLQKFNKWQGKAIEKMQKSMDKMVSKITSLEKKVYGSSSKKKETTRRGGGRVPRPEALTRPPDSIEFIQRKLHSIESRVELTMRSRSTRILDSSMIQRPTRTTHREDGTHMASSSEPSSTKAKGATHTSMMKKKRRSRKLDRGAWT</sequence>
<dbReference type="AlphaFoldDB" id="A0A6D2HXW3"/>